<organism evidence="9 10">
    <name type="scientific">Vitis vinifera</name>
    <name type="common">Grape</name>
    <dbReference type="NCBI Taxonomy" id="29760"/>
    <lineage>
        <taxon>Eukaryota</taxon>
        <taxon>Viridiplantae</taxon>
        <taxon>Streptophyta</taxon>
        <taxon>Embryophyta</taxon>
        <taxon>Tracheophyta</taxon>
        <taxon>Spermatophyta</taxon>
        <taxon>Magnoliopsida</taxon>
        <taxon>eudicotyledons</taxon>
        <taxon>Gunneridae</taxon>
        <taxon>Pentapetalae</taxon>
        <taxon>rosids</taxon>
        <taxon>Vitales</taxon>
        <taxon>Vitaceae</taxon>
        <taxon>Viteae</taxon>
        <taxon>Vitis</taxon>
    </lineage>
</organism>
<dbReference type="SUPFAM" id="SSF52058">
    <property type="entry name" value="L domain-like"/>
    <property type="match status" value="1"/>
</dbReference>
<dbReference type="InterPro" id="IPR058922">
    <property type="entry name" value="WHD_DRP"/>
</dbReference>
<dbReference type="InterPro" id="IPR044974">
    <property type="entry name" value="Disease_R_plants"/>
</dbReference>
<evidence type="ECO:0000256" key="1">
    <source>
        <dbReference type="ARBA" id="ARBA00022614"/>
    </source>
</evidence>
<dbReference type="InterPro" id="IPR027417">
    <property type="entry name" value="P-loop_NTPase"/>
</dbReference>
<dbReference type="Gene3D" id="1.10.10.10">
    <property type="entry name" value="Winged helix-like DNA-binding domain superfamily/Winged helix DNA-binding domain"/>
    <property type="match status" value="1"/>
</dbReference>
<dbReference type="CDD" id="cd14798">
    <property type="entry name" value="RX-CC_like"/>
    <property type="match status" value="1"/>
</dbReference>
<evidence type="ECO:0000313" key="10">
    <source>
        <dbReference type="Proteomes" id="UP000288805"/>
    </source>
</evidence>
<dbReference type="AlphaFoldDB" id="A0A438JGK6"/>
<comment type="caution">
    <text evidence="9">The sequence shown here is derived from an EMBL/GenBank/DDBJ whole genome shotgun (WGS) entry which is preliminary data.</text>
</comment>
<dbReference type="Pfam" id="PF23559">
    <property type="entry name" value="WHD_DRP"/>
    <property type="match status" value="1"/>
</dbReference>
<dbReference type="Pfam" id="PF00931">
    <property type="entry name" value="NB-ARC"/>
    <property type="match status" value="1"/>
</dbReference>
<dbReference type="GO" id="GO:0051707">
    <property type="term" value="P:response to other organism"/>
    <property type="evidence" value="ECO:0007669"/>
    <property type="project" value="UniProtKB-ARBA"/>
</dbReference>
<proteinExistence type="predicted"/>
<dbReference type="Proteomes" id="UP000288805">
    <property type="component" value="Unassembled WGS sequence"/>
</dbReference>
<gene>
    <name evidence="9" type="primary">RPP8L4_5</name>
    <name evidence="9" type="ORF">CK203_014639</name>
</gene>
<dbReference type="Gene3D" id="1.20.5.4130">
    <property type="match status" value="1"/>
</dbReference>
<dbReference type="PRINTS" id="PR00364">
    <property type="entry name" value="DISEASERSIST"/>
</dbReference>
<dbReference type="FunFam" id="3.40.50.300:FF:001091">
    <property type="entry name" value="Probable disease resistance protein At1g61300"/>
    <property type="match status" value="1"/>
</dbReference>
<keyword evidence="4" id="KW-0611">Plant defense</keyword>
<feature type="domain" description="Disease resistance N-terminal" evidence="6">
    <location>
        <begin position="8"/>
        <end position="92"/>
    </location>
</feature>
<evidence type="ECO:0000313" key="9">
    <source>
        <dbReference type="EMBL" id="RVX08091.1"/>
    </source>
</evidence>
<evidence type="ECO:0000256" key="3">
    <source>
        <dbReference type="ARBA" id="ARBA00022741"/>
    </source>
</evidence>
<evidence type="ECO:0000259" key="7">
    <source>
        <dbReference type="Pfam" id="PF23559"/>
    </source>
</evidence>
<dbReference type="GO" id="GO:0006952">
    <property type="term" value="P:defense response"/>
    <property type="evidence" value="ECO:0007669"/>
    <property type="project" value="UniProtKB-KW"/>
</dbReference>
<evidence type="ECO:0000256" key="4">
    <source>
        <dbReference type="ARBA" id="ARBA00022821"/>
    </source>
</evidence>
<reference evidence="9 10" key="1">
    <citation type="journal article" date="2018" name="PLoS Genet.">
        <title>Population sequencing reveals clonal diversity and ancestral inbreeding in the grapevine cultivar Chardonnay.</title>
        <authorList>
            <person name="Roach M.J."/>
            <person name="Johnson D.L."/>
            <person name="Bohlmann J."/>
            <person name="van Vuuren H.J."/>
            <person name="Jones S.J."/>
            <person name="Pretorius I.S."/>
            <person name="Schmidt S.A."/>
            <person name="Borneman A.R."/>
        </authorList>
    </citation>
    <scope>NUCLEOTIDE SEQUENCE [LARGE SCALE GENOMIC DNA]</scope>
    <source>
        <strain evidence="10">cv. Chardonnay</strain>
        <tissue evidence="9">Leaf</tissue>
    </source>
</reference>
<name>A0A438JGK6_VITVI</name>
<dbReference type="InterPro" id="IPR038005">
    <property type="entry name" value="RX-like_CC"/>
</dbReference>
<evidence type="ECO:0000259" key="5">
    <source>
        <dbReference type="Pfam" id="PF00931"/>
    </source>
</evidence>
<dbReference type="EMBL" id="QGNW01000043">
    <property type="protein sequence ID" value="RVX08091.1"/>
    <property type="molecule type" value="Genomic_DNA"/>
</dbReference>
<protein>
    <submittedName>
        <fullName evidence="9">Putative disease resistance RPP8-like protein 4</fullName>
    </submittedName>
</protein>
<sequence>MAEELILFFLRKLSEQLNEEGELLSGVHDDIEWIKNELQAMVAFLRDVHRTQQRDKRVGRWAEEVRKLVYDAEDIIDEFLIRMENPRWNFIKHLQTRHQVGSQIQKVKKRVMEVKERRDRYNWLHIAQENTPGIMRASSTGFGAATPFFQVDDIVGIEVHVEQLVELLIEGKSDRRQVISVFGMGGLGKTTLAKEVYKRVKTDFDCYSWVFLSQSCNLRDVLQRILFGLKESKNEPAMEVMDVMNEGLLQEMIYNYLQDKMYLIVFDDVWDTEIWEELNMRCLEKEAFRRMKACPEDLRGLAESIVNRCGGLPLAIVAIAGLLSSKGTNARDWQHVLDTLDWELNHDRDLDRLHKTLLLSYNHLPFYLKYCFLHIGLFPADYEIGRKRLIRMWVAEGFVEKSRSKTDEEVANHYFLKLIRGSMIQPITLPARDVVKACRVHDQMRDVAAYMLKQEMFGAALEAGDKEMEGRPRRLSIYDNAKNLPSNMGNLKLRSFLMFKITELSSSNLLKIFEELKLVRVLDLQGVPIERLPGEVGSLIHLRYLNLRGTFIKCLPKQLKSLRNLQTLDIRNTNLTSLPTGINRLQQLRHLHIASFCDREKGFLKMPKGKKWFKNLQTLSGVEPDEDLLKELRSLTNLRKLYIGGMNKTNSEELWVSLGEMKSLRSFTMVADSSPERPQVESLSRPPPSLEKLKLQVSMTRLPKWFVSLRYLHTLYLLKNFLVEDPFPILQQLPNLFVLILASSAFLSTEICCRSGGFPKLTLLRILGMENWRRWMPIEEGTMPNLRYLLIADCPRLLGLPEGFHHLTALQDLTLIRMSSYLSYKLQGTDHWKVHHIPEILGKGSTKDRKLHPFLHDLGFIACCFVWFNDTAYPRGVHHANVTWMIHISGSGADEHIELFMWLRALTAQAQQRNYQAFHATGKFEETLKASLIVLVSKRGGRELGFQILSIWDNNTLDDHLVIQCPLVCEVRWMPIEEGTMANLQYLAIADCPKLWWLPKDFHHLTALHSLTPSGIVPLLLIQFTGD</sequence>
<dbReference type="Pfam" id="PF18052">
    <property type="entry name" value="Rx_N"/>
    <property type="match status" value="1"/>
</dbReference>
<dbReference type="SMART" id="SM00369">
    <property type="entry name" value="LRR_TYP"/>
    <property type="match status" value="3"/>
</dbReference>
<feature type="domain" description="Disease resistance R13L4/SHOC-2-like LRR" evidence="8">
    <location>
        <begin position="492"/>
        <end position="815"/>
    </location>
</feature>
<dbReference type="InterPro" id="IPR041118">
    <property type="entry name" value="Rx_N"/>
</dbReference>
<evidence type="ECO:0000259" key="6">
    <source>
        <dbReference type="Pfam" id="PF18052"/>
    </source>
</evidence>
<dbReference type="Gene3D" id="3.80.10.10">
    <property type="entry name" value="Ribonuclease Inhibitor"/>
    <property type="match status" value="1"/>
</dbReference>
<accession>A0A438JGK6</accession>
<evidence type="ECO:0000256" key="2">
    <source>
        <dbReference type="ARBA" id="ARBA00022737"/>
    </source>
</evidence>
<dbReference type="InterPro" id="IPR003591">
    <property type="entry name" value="Leu-rich_rpt_typical-subtyp"/>
</dbReference>
<dbReference type="PANTHER" id="PTHR23155">
    <property type="entry name" value="DISEASE RESISTANCE PROTEIN RP"/>
    <property type="match status" value="1"/>
</dbReference>
<feature type="domain" description="NB-ARC" evidence="5">
    <location>
        <begin position="158"/>
        <end position="281"/>
    </location>
</feature>
<keyword evidence="1" id="KW-0433">Leucine-rich repeat</keyword>
<keyword evidence="3" id="KW-0547">Nucleotide-binding</keyword>
<dbReference type="Pfam" id="PF23598">
    <property type="entry name" value="LRR_14"/>
    <property type="match status" value="1"/>
</dbReference>
<dbReference type="FunFam" id="1.10.10.10:FF:000322">
    <property type="entry name" value="Probable disease resistance protein At1g63360"/>
    <property type="match status" value="1"/>
</dbReference>
<dbReference type="SUPFAM" id="SSF52540">
    <property type="entry name" value="P-loop containing nucleoside triphosphate hydrolases"/>
    <property type="match status" value="1"/>
</dbReference>
<dbReference type="InterPro" id="IPR036388">
    <property type="entry name" value="WH-like_DNA-bd_sf"/>
</dbReference>
<dbReference type="InterPro" id="IPR002182">
    <property type="entry name" value="NB-ARC"/>
</dbReference>
<dbReference type="Gene3D" id="3.40.50.300">
    <property type="entry name" value="P-loop containing nucleotide triphosphate hydrolases"/>
    <property type="match status" value="1"/>
</dbReference>
<feature type="domain" description="Disease resistance protein winged helix" evidence="7">
    <location>
        <begin position="377"/>
        <end position="448"/>
    </location>
</feature>
<dbReference type="InterPro" id="IPR055414">
    <property type="entry name" value="LRR_R13L4/SHOC2-like"/>
</dbReference>
<keyword evidence="2" id="KW-0677">Repeat</keyword>
<dbReference type="InterPro" id="IPR032675">
    <property type="entry name" value="LRR_dom_sf"/>
</dbReference>
<dbReference type="PANTHER" id="PTHR23155:SF1052">
    <property type="entry name" value="DISEASE RESISTANCE PROTEIN RPM1"/>
    <property type="match status" value="1"/>
</dbReference>
<evidence type="ECO:0000259" key="8">
    <source>
        <dbReference type="Pfam" id="PF23598"/>
    </source>
</evidence>
<dbReference type="GO" id="GO:0043531">
    <property type="term" value="F:ADP binding"/>
    <property type="evidence" value="ECO:0007669"/>
    <property type="project" value="InterPro"/>
</dbReference>